<evidence type="ECO:0000313" key="2">
    <source>
        <dbReference type="EMBL" id="CAJ1401941.1"/>
    </source>
</evidence>
<comment type="caution">
    <text evidence="2">The sequence shown here is derived from an EMBL/GenBank/DDBJ whole genome shotgun (WGS) entry which is preliminary data.</text>
</comment>
<organism evidence="2 3">
    <name type="scientific">Effrenium voratum</name>
    <dbReference type="NCBI Taxonomy" id="2562239"/>
    <lineage>
        <taxon>Eukaryota</taxon>
        <taxon>Sar</taxon>
        <taxon>Alveolata</taxon>
        <taxon>Dinophyceae</taxon>
        <taxon>Suessiales</taxon>
        <taxon>Symbiodiniaceae</taxon>
        <taxon>Effrenium</taxon>
    </lineage>
</organism>
<feature type="region of interest" description="Disordered" evidence="1">
    <location>
        <begin position="1"/>
        <end position="23"/>
    </location>
</feature>
<feature type="compositionally biased region" description="Polar residues" evidence="1">
    <location>
        <begin position="7"/>
        <end position="18"/>
    </location>
</feature>
<dbReference type="Proteomes" id="UP001178507">
    <property type="component" value="Unassembled WGS sequence"/>
</dbReference>
<keyword evidence="3" id="KW-1185">Reference proteome</keyword>
<evidence type="ECO:0000256" key="1">
    <source>
        <dbReference type="SAM" id="MobiDB-lite"/>
    </source>
</evidence>
<gene>
    <name evidence="2" type="ORF">EVOR1521_LOCUS24966</name>
</gene>
<evidence type="ECO:0000313" key="3">
    <source>
        <dbReference type="Proteomes" id="UP001178507"/>
    </source>
</evidence>
<dbReference type="AlphaFoldDB" id="A0AA36JBE0"/>
<proteinExistence type="predicted"/>
<reference evidence="2" key="1">
    <citation type="submission" date="2023-08" db="EMBL/GenBank/DDBJ databases">
        <authorList>
            <person name="Chen Y."/>
            <person name="Shah S."/>
            <person name="Dougan E. K."/>
            <person name="Thang M."/>
            <person name="Chan C."/>
        </authorList>
    </citation>
    <scope>NUCLEOTIDE SEQUENCE</scope>
</reference>
<sequence>MPEEARSSSQTNGPGSTDVTRDNFIPLFDGKPASYKEYRKRIMLYYLKMSINNKKKEATINLLTSLSGPAWRQVEHMVDAAAAKDDGFQDVIQQLDKAFQYDDRVEMPRTFEKFFFHLQRRPEMNLLTYCTEHREHLR</sequence>
<protein>
    <submittedName>
        <fullName evidence="2">Uncharacterized protein</fullName>
    </submittedName>
</protein>
<dbReference type="EMBL" id="CAUJNA010003435">
    <property type="protein sequence ID" value="CAJ1401941.1"/>
    <property type="molecule type" value="Genomic_DNA"/>
</dbReference>
<accession>A0AA36JBE0</accession>
<name>A0AA36JBE0_9DINO</name>